<dbReference type="Proteomes" id="UP000733744">
    <property type="component" value="Unassembled WGS sequence"/>
</dbReference>
<evidence type="ECO:0000313" key="3">
    <source>
        <dbReference type="Proteomes" id="UP000733744"/>
    </source>
</evidence>
<name>A0ABY3CEA6_9GAMM</name>
<dbReference type="Gene3D" id="3.40.50.1010">
    <property type="entry name" value="5'-nuclease"/>
    <property type="match status" value="1"/>
</dbReference>
<evidence type="ECO:0000259" key="1">
    <source>
        <dbReference type="Pfam" id="PF01850"/>
    </source>
</evidence>
<dbReference type="SUPFAM" id="SSF88723">
    <property type="entry name" value="PIN domain-like"/>
    <property type="match status" value="1"/>
</dbReference>
<dbReference type="CDD" id="cd18682">
    <property type="entry name" value="PIN_VapC-like"/>
    <property type="match status" value="1"/>
</dbReference>
<accession>A0ABY3CEA6</accession>
<reference evidence="2 3" key="1">
    <citation type="journal article" date="2019" name="Antonie Van Leeuwenhoek">
        <title>Description of 'Ca. Methylobacter oryzae' KRF1, a novel species from the environmentally important Methylobacter clade 2.</title>
        <authorList>
            <person name="Khatri K."/>
            <person name="Mohite J.A."/>
            <person name="Pandit P.S."/>
            <person name="Bahulikar R."/>
            <person name="Rahalkar M.C."/>
        </authorList>
    </citation>
    <scope>NUCLEOTIDE SEQUENCE [LARGE SCALE GENOMIC DNA]</scope>
    <source>
        <strain evidence="2 3">KRF1</strain>
    </source>
</reference>
<gene>
    <name evidence="2" type="ORF">EKO24_004230</name>
</gene>
<dbReference type="EMBL" id="RYFG02000021">
    <property type="protein sequence ID" value="TRX01289.1"/>
    <property type="molecule type" value="Genomic_DNA"/>
</dbReference>
<protein>
    <submittedName>
        <fullName evidence="2">Type II toxin-antitoxin system VapC family toxin</fullName>
    </submittedName>
</protein>
<comment type="caution">
    <text evidence="2">The sequence shown here is derived from an EMBL/GenBank/DDBJ whole genome shotgun (WGS) entry which is preliminary data.</text>
</comment>
<keyword evidence="3" id="KW-1185">Reference proteome</keyword>
<feature type="domain" description="PIN" evidence="1">
    <location>
        <begin position="1"/>
        <end position="114"/>
    </location>
</feature>
<organism evidence="2 3">
    <name type="scientific">Candidatus Methylobacter oryzae</name>
    <dbReference type="NCBI Taxonomy" id="2497749"/>
    <lineage>
        <taxon>Bacteria</taxon>
        <taxon>Pseudomonadati</taxon>
        <taxon>Pseudomonadota</taxon>
        <taxon>Gammaproteobacteria</taxon>
        <taxon>Methylococcales</taxon>
        <taxon>Methylococcaceae</taxon>
        <taxon>Methylobacter</taxon>
    </lineage>
</organism>
<sequence>MMLDASALLAYLQQEQGYLQVEQILSTAFISTVNWCEVAQKLRSRSVDDTAVRENLAILGLRFIAFDLQHADKAAELWQITSPLGLSLGDRAYLATGLIEGMPVMTADQIWQKIPLSLEVNLIR</sequence>
<dbReference type="RefSeq" id="WP_127030167.1">
    <property type="nucleotide sequence ID" value="NZ_RYFG02000021.1"/>
</dbReference>
<dbReference type="InterPro" id="IPR002716">
    <property type="entry name" value="PIN_dom"/>
</dbReference>
<evidence type="ECO:0000313" key="2">
    <source>
        <dbReference type="EMBL" id="TRX01289.1"/>
    </source>
</evidence>
<proteinExistence type="predicted"/>
<dbReference type="InterPro" id="IPR029060">
    <property type="entry name" value="PIN-like_dom_sf"/>
</dbReference>
<dbReference type="Pfam" id="PF01850">
    <property type="entry name" value="PIN"/>
    <property type="match status" value="1"/>
</dbReference>